<dbReference type="RefSeq" id="WP_092929256.1">
    <property type="nucleotide sequence ID" value="NZ_FOMZ01000016.1"/>
</dbReference>
<evidence type="ECO:0000313" key="2">
    <source>
        <dbReference type="EMBL" id="SFE55019.1"/>
    </source>
</evidence>
<feature type="coiled-coil region" evidence="1">
    <location>
        <begin position="80"/>
        <end position="107"/>
    </location>
</feature>
<dbReference type="InterPro" id="IPR046193">
    <property type="entry name" value="DUF6221"/>
</dbReference>
<protein>
    <submittedName>
        <fullName evidence="2">Uncharacterized protein</fullName>
    </submittedName>
</protein>
<dbReference type="AlphaFoldDB" id="A0A1I2BG39"/>
<name>A0A1I2BG39_9ACTN</name>
<keyword evidence="3" id="KW-1185">Reference proteome</keyword>
<reference evidence="3" key="1">
    <citation type="submission" date="2016-10" db="EMBL/GenBank/DDBJ databases">
        <authorList>
            <person name="Varghese N."/>
            <person name="Submissions S."/>
        </authorList>
    </citation>
    <scope>NUCLEOTIDE SEQUENCE [LARGE SCALE GENOMIC DNA]</scope>
    <source>
        <strain evidence="3">DSM 45004</strain>
    </source>
</reference>
<dbReference type="Proteomes" id="UP000198716">
    <property type="component" value="Unassembled WGS sequence"/>
</dbReference>
<organism evidence="2 3">
    <name type="scientific">Actinopolyspora alba</name>
    <dbReference type="NCBI Taxonomy" id="673379"/>
    <lineage>
        <taxon>Bacteria</taxon>
        <taxon>Bacillati</taxon>
        <taxon>Actinomycetota</taxon>
        <taxon>Actinomycetes</taxon>
        <taxon>Actinopolysporales</taxon>
        <taxon>Actinopolysporaceae</taxon>
        <taxon>Actinopolyspora</taxon>
        <taxon>Actinopolyspora alba group</taxon>
    </lineage>
</organism>
<dbReference type="EMBL" id="FOMZ01000016">
    <property type="protein sequence ID" value="SFE55019.1"/>
    <property type="molecule type" value="Genomic_DNA"/>
</dbReference>
<dbReference type="Pfam" id="PF19730">
    <property type="entry name" value="DUF6221"/>
    <property type="match status" value="1"/>
</dbReference>
<evidence type="ECO:0000313" key="3">
    <source>
        <dbReference type="Proteomes" id="UP000198716"/>
    </source>
</evidence>
<proteinExistence type="predicted"/>
<evidence type="ECO:0000256" key="1">
    <source>
        <dbReference type="SAM" id="Coils"/>
    </source>
</evidence>
<sequence length="167" mass="19282">MTDDPIDHLLTFVRDRLDEDDRAARNATRGPWHHEPDGPWEHQLTADDAELPVAYDMGNDNAAHIIRHNPARVLRQIEAMQQTVDEYERLRRDRARNEAASAELAAEIDHQEQTGEWAGPGLPDVRLRGIRRESDYLSAMEPALRRILYSVASIWSDHPDYQAKWRA</sequence>
<keyword evidence="1" id="KW-0175">Coiled coil</keyword>
<gene>
    <name evidence="2" type="ORF">SAMN04487819_11683</name>
</gene>
<accession>A0A1I2BG39</accession>